<proteinExistence type="inferred from homology"/>
<evidence type="ECO:0000256" key="3">
    <source>
        <dbReference type="RuleBase" id="RU000363"/>
    </source>
</evidence>
<name>A0A937AGW5_9BACT</name>
<dbReference type="PRINTS" id="PR00080">
    <property type="entry name" value="SDRFAMILY"/>
</dbReference>
<comment type="similarity">
    <text evidence="1 3">Belongs to the short-chain dehydrogenases/reductases (SDR) family.</text>
</comment>
<dbReference type="EMBL" id="JAERQG010000002">
    <property type="protein sequence ID" value="MBL0765339.1"/>
    <property type="molecule type" value="Genomic_DNA"/>
</dbReference>
<dbReference type="RefSeq" id="WP_201919865.1">
    <property type="nucleotide sequence ID" value="NZ_JAERQG010000002.1"/>
</dbReference>
<dbReference type="PRINTS" id="PR00081">
    <property type="entry name" value="GDHRDH"/>
</dbReference>
<dbReference type="Pfam" id="PF00106">
    <property type="entry name" value="adh_short"/>
    <property type="match status" value="1"/>
</dbReference>
<evidence type="ECO:0000313" key="4">
    <source>
        <dbReference type="EMBL" id="MBL0765339.1"/>
    </source>
</evidence>
<dbReference type="PROSITE" id="PS00061">
    <property type="entry name" value="ADH_SHORT"/>
    <property type="match status" value="1"/>
</dbReference>
<comment type="caution">
    <text evidence="4">The sequence shown here is derived from an EMBL/GenBank/DDBJ whole genome shotgun (WGS) entry which is preliminary data.</text>
</comment>
<keyword evidence="5" id="KW-1185">Reference proteome</keyword>
<dbReference type="InterPro" id="IPR002347">
    <property type="entry name" value="SDR_fam"/>
</dbReference>
<sequence length="236" mass="25912">MSKSKFVVITGGTKGIGKALVQKFAQNGYSVITCARNEEDLNKLKTDIEQNHGAEIHTKSSDLSQKEEVLAFADFVQSITDTVDVLINNTGVFLPGSISEEPEGNLEKMMDTNLYSAYHLTRQLLPAMLKQKSGHIFSISSIAGITAYASGGSYSITKYAMQGFTKCLREELKEHNIRVTAVLPGATYTASWEGVDLPEERFMKSEDIANAVYSAYELSSQTVVEEIVLRPQLGDI</sequence>
<dbReference type="Proteomes" id="UP000642920">
    <property type="component" value="Unassembled WGS sequence"/>
</dbReference>
<dbReference type="SUPFAM" id="SSF51735">
    <property type="entry name" value="NAD(P)-binding Rossmann-fold domains"/>
    <property type="match status" value="1"/>
</dbReference>
<gene>
    <name evidence="4" type="ORF">JKP34_08770</name>
</gene>
<dbReference type="CDD" id="cd05233">
    <property type="entry name" value="SDR_c"/>
    <property type="match status" value="1"/>
</dbReference>
<dbReference type="InterPro" id="IPR020904">
    <property type="entry name" value="Sc_DH/Rdtase_CS"/>
</dbReference>
<reference evidence="4" key="1">
    <citation type="submission" date="2021-01" db="EMBL/GenBank/DDBJ databases">
        <title>Marivirga sp. nov., isolated from intertidal surface sediments.</title>
        <authorList>
            <person name="Zhang M."/>
        </authorList>
    </citation>
    <scope>NUCLEOTIDE SEQUENCE</scope>
    <source>
        <strain evidence="4">SM1354</strain>
    </source>
</reference>
<dbReference type="GO" id="GO:0016491">
    <property type="term" value="F:oxidoreductase activity"/>
    <property type="evidence" value="ECO:0007669"/>
    <property type="project" value="UniProtKB-KW"/>
</dbReference>
<dbReference type="AlphaFoldDB" id="A0A937AGW5"/>
<dbReference type="Gene3D" id="3.40.50.720">
    <property type="entry name" value="NAD(P)-binding Rossmann-like Domain"/>
    <property type="match status" value="1"/>
</dbReference>
<evidence type="ECO:0000313" key="5">
    <source>
        <dbReference type="Proteomes" id="UP000642920"/>
    </source>
</evidence>
<dbReference type="PANTHER" id="PTHR42901">
    <property type="entry name" value="ALCOHOL DEHYDROGENASE"/>
    <property type="match status" value="1"/>
</dbReference>
<protein>
    <submittedName>
        <fullName evidence="4">SDR family oxidoreductase</fullName>
    </submittedName>
</protein>
<evidence type="ECO:0000256" key="2">
    <source>
        <dbReference type="ARBA" id="ARBA00023002"/>
    </source>
</evidence>
<dbReference type="PIRSF" id="PIRSF000126">
    <property type="entry name" value="11-beta-HSD1"/>
    <property type="match status" value="1"/>
</dbReference>
<dbReference type="InterPro" id="IPR036291">
    <property type="entry name" value="NAD(P)-bd_dom_sf"/>
</dbReference>
<dbReference type="PANTHER" id="PTHR42901:SF1">
    <property type="entry name" value="ALCOHOL DEHYDROGENASE"/>
    <property type="match status" value="1"/>
</dbReference>
<organism evidence="4 5">
    <name type="scientific">Marivirga atlantica</name>
    <dbReference type="NCBI Taxonomy" id="1548457"/>
    <lineage>
        <taxon>Bacteria</taxon>
        <taxon>Pseudomonadati</taxon>
        <taxon>Bacteroidota</taxon>
        <taxon>Cytophagia</taxon>
        <taxon>Cytophagales</taxon>
        <taxon>Marivirgaceae</taxon>
        <taxon>Marivirga</taxon>
    </lineage>
</organism>
<evidence type="ECO:0000256" key="1">
    <source>
        <dbReference type="ARBA" id="ARBA00006484"/>
    </source>
</evidence>
<accession>A0A937AGW5</accession>
<keyword evidence="2" id="KW-0560">Oxidoreductase</keyword>